<organism evidence="3 4">
    <name type="scientific">Mytilus coruscus</name>
    <name type="common">Sea mussel</name>
    <dbReference type="NCBI Taxonomy" id="42192"/>
    <lineage>
        <taxon>Eukaryota</taxon>
        <taxon>Metazoa</taxon>
        <taxon>Spiralia</taxon>
        <taxon>Lophotrochozoa</taxon>
        <taxon>Mollusca</taxon>
        <taxon>Bivalvia</taxon>
        <taxon>Autobranchia</taxon>
        <taxon>Pteriomorphia</taxon>
        <taxon>Mytilida</taxon>
        <taxon>Mytiloidea</taxon>
        <taxon>Mytilidae</taxon>
        <taxon>Mytilinae</taxon>
        <taxon>Mytilus</taxon>
    </lineage>
</organism>
<dbReference type="InterPro" id="IPR007110">
    <property type="entry name" value="Ig-like_dom"/>
</dbReference>
<keyword evidence="1" id="KW-1133">Transmembrane helix</keyword>
<gene>
    <name evidence="3" type="ORF">MCOR_8039</name>
</gene>
<evidence type="ECO:0000313" key="4">
    <source>
        <dbReference type="Proteomes" id="UP000507470"/>
    </source>
</evidence>
<keyword evidence="1" id="KW-0472">Membrane</keyword>
<dbReference type="PROSITE" id="PS50835">
    <property type="entry name" value="IG_LIKE"/>
    <property type="match status" value="2"/>
</dbReference>
<protein>
    <recommendedName>
        <fullName evidence="2">Ig-like domain-containing protein</fullName>
    </recommendedName>
</protein>
<sequence length="499" mass="56595">MKWFIYIADSVTLGSFVIEKYVHEGEEVNLTCPMKIAIANLTWRGPPELKLYATRTTASNIQNVRVIHVGSTKENILKILKFEASNEGLYQCLSFYGGEDTFNVTMIRIPKVLIVDEFNTRDETLKLSCMASGGVPDNYTYEWEHRTDADDHIRFLSPTPFITIRNNSIQSNGAYVCRVFSAYGFGSSKKTDTQCAVYNLTISAVPHFVFNNTKELNVYLNRTTELKMRFVANPPANTILLMDNKPALEFNSTEIMKSVENATVVDYYHDKAVIVNGYEMKLRICIRDRLDLRNITVVLQNDRGSRNYTIQLKTAKQAERNVGSKPFMASLLTLSIFVVLAAVLGLKFACGTYMTKRCKDNVNSTVQSDGNITENDYDASTPQRHIDVQTTFVNDVYVTTHISQLIPTQRTVFQNQSSTTDGVSRMEENRLHANVVTDINSLVCLQELKYIEVEFIQTSNQRRQIMYMDDRTPYADVDLTIKADPLPDTDSESDEDNTA</sequence>
<feature type="transmembrane region" description="Helical" evidence="1">
    <location>
        <begin position="327"/>
        <end position="349"/>
    </location>
</feature>
<evidence type="ECO:0000259" key="2">
    <source>
        <dbReference type="PROSITE" id="PS50835"/>
    </source>
</evidence>
<feature type="domain" description="Ig-like" evidence="2">
    <location>
        <begin position="9"/>
        <end position="105"/>
    </location>
</feature>
<dbReference type="SUPFAM" id="SSF48726">
    <property type="entry name" value="Immunoglobulin"/>
    <property type="match status" value="1"/>
</dbReference>
<dbReference type="EMBL" id="CACVKT020001487">
    <property type="protein sequence ID" value="CAC5368511.1"/>
    <property type="molecule type" value="Genomic_DNA"/>
</dbReference>
<dbReference type="Proteomes" id="UP000507470">
    <property type="component" value="Unassembled WGS sequence"/>
</dbReference>
<dbReference type="InterPro" id="IPR036179">
    <property type="entry name" value="Ig-like_dom_sf"/>
</dbReference>
<dbReference type="AlphaFoldDB" id="A0A6J8ALH2"/>
<keyword evidence="1" id="KW-0812">Transmembrane</keyword>
<dbReference type="OrthoDB" id="6120242at2759"/>
<evidence type="ECO:0000256" key="1">
    <source>
        <dbReference type="SAM" id="Phobius"/>
    </source>
</evidence>
<name>A0A6J8ALH2_MYTCO</name>
<dbReference type="InterPro" id="IPR013783">
    <property type="entry name" value="Ig-like_fold"/>
</dbReference>
<dbReference type="InterPro" id="IPR003599">
    <property type="entry name" value="Ig_sub"/>
</dbReference>
<dbReference type="SMART" id="SM00409">
    <property type="entry name" value="IG"/>
    <property type="match status" value="2"/>
</dbReference>
<dbReference type="Gene3D" id="2.60.40.10">
    <property type="entry name" value="Immunoglobulins"/>
    <property type="match status" value="2"/>
</dbReference>
<feature type="domain" description="Ig-like" evidence="2">
    <location>
        <begin position="110"/>
        <end position="193"/>
    </location>
</feature>
<evidence type="ECO:0000313" key="3">
    <source>
        <dbReference type="EMBL" id="CAC5368511.1"/>
    </source>
</evidence>
<accession>A0A6J8ALH2</accession>
<proteinExistence type="predicted"/>
<reference evidence="3 4" key="1">
    <citation type="submission" date="2020-06" db="EMBL/GenBank/DDBJ databases">
        <authorList>
            <person name="Li R."/>
            <person name="Bekaert M."/>
        </authorList>
    </citation>
    <scope>NUCLEOTIDE SEQUENCE [LARGE SCALE GENOMIC DNA]</scope>
    <source>
        <strain evidence="4">wild</strain>
    </source>
</reference>
<keyword evidence="4" id="KW-1185">Reference proteome</keyword>